<dbReference type="GeneTree" id="ENSGT00940000164254"/>
<dbReference type="FunFam" id="2.60.40.820:FF:000007">
    <property type="entry name" value="T-box transcription factor"/>
    <property type="match status" value="1"/>
</dbReference>
<comment type="caution">
    <text evidence="6">Lacks conserved residue(s) required for the propagation of feature annotation.</text>
</comment>
<comment type="subcellular location">
    <subcellularLocation>
        <location evidence="1 6">Nucleus</location>
    </subcellularLocation>
</comment>
<protein>
    <submittedName>
        <fullName evidence="8">T-box transcription factor 16</fullName>
    </submittedName>
</protein>
<evidence type="ECO:0000256" key="5">
    <source>
        <dbReference type="ARBA" id="ARBA00023242"/>
    </source>
</evidence>
<evidence type="ECO:0000259" key="7">
    <source>
        <dbReference type="PROSITE" id="PS50252"/>
    </source>
</evidence>
<evidence type="ECO:0000313" key="9">
    <source>
        <dbReference type="Proteomes" id="UP000314986"/>
    </source>
</evidence>
<dbReference type="Ensembl" id="ENSCMIT00000012168.1">
    <property type="protein sequence ID" value="ENSCMIP00000011881.1"/>
    <property type="gene ID" value="ENSCMIG00000006134.1"/>
</dbReference>
<evidence type="ECO:0000256" key="3">
    <source>
        <dbReference type="ARBA" id="ARBA00023125"/>
    </source>
</evidence>
<dbReference type="GO" id="GO:0009653">
    <property type="term" value="P:anatomical structure morphogenesis"/>
    <property type="evidence" value="ECO:0007669"/>
    <property type="project" value="UniProtKB-ARBA"/>
</dbReference>
<evidence type="ECO:0000256" key="1">
    <source>
        <dbReference type="ARBA" id="ARBA00004123"/>
    </source>
</evidence>
<dbReference type="InterPro" id="IPR036960">
    <property type="entry name" value="T-box_sf"/>
</dbReference>
<dbReference type="GO" id="GO:0001708">
    <property type="term" value="P:cell fate specification"/>
    <property type="evidence" value="ECO:0007669"/>
    <property type="project" value="TreeGrafter"/>
</dbReference>
<dbReference type="GO" id="GO:0000978">
    <property type="term" value="F:RNA polymerase II cis-regulatory region sequence-specific DNA binding"/>
    <property type="evidence" value="ECO:0007669"/>
    <property type="project" value="InterPro"/>
</dbReference>
<dbReference type="PANTHER" id="PTHR11267:SF204">
    <property type="entry name" value="SPADETAIL"/>
    <property type="match status" value="1"/>
</dbReference>
<dbReference type="InterPro" id="IPR001699">
    <property type="entry name" value="TF_T-box"/>
</dbReference>
<reference evidence="9" key="1">
    <citation type="journal article" date="2006" name="Science">
        <title>Ancient noncoding elements conserved in the human genome.</title>
        <authorList>
            <person name="Venkatesh B."/>
            <person name="Kirkness E.F."/>
            <person name="Loh Y.H."/>
            <person name="Halpern A.L."/>
            <person name="Lee A.P."/>
            <person name="Johnson J."/>
            <person name="Dandona N."/>
            <person name="Viswanathan L.D."/>
            <person name="Tay A."/>
            <person name="Venter J.C."/>
            <person name="Strausberg R.L."/>
            <person name="Brenner S."/>
        </authorList>
    </citation>
    <scope>NUCLEOTIDE SEQUENCE [LARGE SCALE GENOMIC DNA]</scope>
</reference>
<evidence type="ECO:0000256" key="4">
    <source>
        <dbReference type="ARBA" id="ARBA00023163"/>
    </source>
</evidence>
<keyword evidence="5 6" id="KW-0539">Nucleus</keyword>
<dbReference type="InterPro" id="IPR046360">
    <property type="entry name" value="T-box_DNA-bd"/>
</dbReference>
<reference evidence="8" key="5">
    <citation type="submission" date="2025-09" db="UniProtKB">
        <authorList>
            <consortium name="Ensembl"/>
        </authorList>
    </citation>
    <scope>IDENTIFICATION</scope>
</reference>
<dbReference type="Proteomes" id="UP000314986">
    <property type="component" value="Unassembled WGS sequence"/>
</dbReference>
<dbReference type="PRINTS" id="PR00937">
    <property type="entry name" value="TBOX"/>
</dbReference>
<dbReference type="SUPFAM" id="SSF49417">
    <property type="entry name" value="p53-like transcription factors"/>
    <property type="match status" value="1"/>
</dbReference>
<dbReference type="PANTHER" id="PTHR11267">
    <property type="entry name" value="T-BOX PROTEIN-RELATED"/>
    <property type="match status" value="1"/>
</dbReference>
<evidence type="ECO:0000256" key="6">
    <source>
        <dbReference type="PROSITE-ProRule" id="PRU00201"/>
    </source>
</evidence>
<accession>A0A4W3H805</accession>
<evidence type="ECO:0000256" key="2">
    <source>
        <dbReference type="ARBA" id="ARBA00023015"/>
    </source>
</evidence>
<feature type="domain" description="T-box" evidence="7">
    <location>
        <begin position="1"/>
        <end position="163"/>
    </location>
</feature>
<dbReference type="AlphaFoldDB" id="A0A4W3H805"/>
<dbReference type="PROSITE" id="PS50252">
    <property type="entry name" value="TBOX_3"/>
    <property type="match status" value="1"/>
</dbReference>
<proteinExistence type="predicted"/>
<reference evidence="8" key="4">
    <citation type="submission" date="2025-08" db="UniProtKB">
        <authorList>
            <consortium name="Ensembl"/>
        </authorList>
    </citation>
    <scope>IDENTIFICATION</scope>
</reference>
<keyword evidence="3 6" id="KW-0238">DNA-binding</keyword>
<dbReference type="Gene3D" id="2.60.40.820">
    <property type="entry name" value="Transcription factor, T-box"/>
    <property type="match status" value="1"/>
</dbReference>
<dbReference type="GO" id="GO:0000981">
    <property type="term" value="F:DNA-binding transcription factor activity, RNA polymerase II-specific"/>
    <property type="evidence" value="ECO:0007669"/>
    <property type="project" value="TreeGrafter"/>
</dbReference>
<evidence type="ECO:0000313" key="8">
    <source>
        <dbReference type="Ensembl" id="ENSCMIP00000011881.1"/>
    </source>
</evidence>
<dbReference type="STRING" id="7868.ENSCMIP00000011881"/>
<dbReference type="OMA" id="RCSIFHS"/>
<dbReference type="SMART" id="SM00425">
    <property type="entry name" value="TBOX"/>
    <property type="match status" value="1"/>
</dbReference>
<sequence>MIITKAGRRMFPQCKISVSGLLPFSSYMMLVELLPADALRYKVSHLSPHTDNKSEPRPPCRTYVHPDSPALGSHWMKQPFAFQKLKLTNNTLDQSGHLILHSMHRYQPQFHIVQADSLFNISWSIFQTFTFPETVFMAVTAYQNEKITKLKIDHNPFAKGFRETGLNNKRYVYFHASVRLCVWLIEFNWFC</sequence>
<keyword evidence="2" id="KW-0805">Transcription regulation</keyword>
<organism evidence="8 9">
    <name type="scientific">Callorhinchus milii</name>
    <name type="common">Ghost shark</name>
    <dbReference type="NCBI Taxonomy" id="7868"/>
    <lineage>
        <taxon>Eukaryota</taxon>
        <taxon>Metazoa</taxon>
        <taxon>Chordata</taxon>
        <taxon>Craniata</taxon>
        <taxon>Vertebrata</taxon>
        <taxon>Chondrichthyes</taxon>
        <taxon>Holocephali</taxon>
        <taxon>Chimaeriformes</taxon>
        <taxon>Callorhinchidae</taxon>
        <taxon>Callorhinchus</taxon>
    </lineage>
</organism>
<dbReference type="GO" id="GO:0045893">
    <property type="term" value="P:positive regulation of DNA-templated transcription"/>
    <property type="evidence" value="ECO:0007669"/>
    <property type="project" value="InterPro"/>
</dbReference>
<reference evidence="9" key="2">
    <citation type="journal article" date="2007" name="PLoS Biol.">
        <title>Survey sequencing and comparative analysis of the elephant shark (Callorhinchus milii) genome.</title>
        <authorList>
            <person name="Venkatesh B."/>
            <person name="Kirkness E.F."/>
            <person name="Loh Y.H."/>
            <person name="Halpern A.L."/>
            <person name="Lee A.P."/>
            <person name="Johnson J."/>
            <person name="Dandona N."/>
            <person name="Viswanathan L.D."/>
            <person name="Tay A."/>
            <person name="Venter J.C."/>
            <person name="Strausberg R.L."/>
            <person name="Brenner S."/>
        </authorList>
    </citation>
    <scope>NUCLEOTIDE SEQUENCE [LARGE SCALE GENOMIC DNA]</scope>
</reference>
<dbReference type="InParanoid" id="A0A4W3H805"/>
<keyword evidence="4" id="KW-0804">Transcription</keyword>
<keyword evidence="9" id="KW-1185">Reference proteome</keyword>
<reference evidence="9" key="3">
    <citation type="journal article" date="2014" name="Nature">
        <title>Elephant shark genome provides unique insights into gnathostome evolution.</title>
        <authorList>
            <consortium name="International Elephant Shark Genome Sequencing Consortium"/>
            <person name="Venkatesh B."/>
            <person name="Lee A.P."/>
            <person name="Ravi V."/>
            <person name="Maurya A.K."/>
            <person name="Lian M.M."/>
            <person name="Swann J.B."/>
            <person name="Ohta Y."/>
            <person name="Flajnik M.F."/>
            <person name="Sutoh Y."/>
            <person name="Kasahara M."/>
            <person name="Hoon S."/>
            <person name="Gangu V."/>
            <person name="Roy S.W."/>
            <person name="Irimia M."/>
            <person name="Korzh V."/>
            <person name="Kondrychyn I."/>
            <person name="Lim Z.W."/>
            <person name="Tay B.H."/>
            <person name="Tohari S."/>
            <person name="Kong K.W."/>
            <person name="Ho S."/>
            <person name="Lorente-Galdos B."/>
            <person name="Quilez J."/>
            <person name="Marques-Bonet T."/>
            <person name="Raney B.J."/>
            <person name="Ingham P.W."/>
            <person name="Tay A."/>
            <person name="Hillier L.W."/>
            <person name="Minx P."/>
            <person name="Boehm T."/>
            <person name="Wilson R.K."/>
            <person name="Brenner S."/>
            <person name="Warren W.C."/>
        </authorList>
    </citation>
    <scope>NUCLEOTIDE SEQUENCE [LARGE SCALE GENOMIC DNA]</scope>
</reference>
<name>A0A4W3H805_CALMI</name>
<dbReference type="GO" id="GO:0000785">
    <property type="term" value="C:chromatin"/>
    <property type="evidence" value="ECO:0007669"/>
    <property type="project" value="TreeGrafter"/>
</dbReference>
<dbReference type="InterPro" id="IPR008967">
    <property type="entry name" value="p53-like_TF_DNA-bd_sf"/>
</dbReference>
<dbReference type="GO" id="GO:0005634">
    <property type="term" value="C:nucleus"/>
    <property type="evidence" value="ECO:0007669"/>
    <property type="project" value="UniProtKB-SubCell"/>
</dbReference>
<dbReference type="Pfam" id="PF00907">
    <property type="entry name" value="T-box"/>
    <property type="match status" value="1"/>
</dbReference>